<dbReference type="GO" id="GO:0006096">
    <property type="term" value="P:glycolytic process"/>
    <property type="evidence" value="ECO:0007669"/>
    <property type="project" value="UniProtKB-UniRule"/>
</dbReference>
<dbReference type="GO" id="GO:0046166">
    <property type="term" value="P:glyceraldehyde-3-phosphate biosynthetic process"/>
    <property type="evidence" value="ECO:0007669"/>
    <property type="project" value="TreeGrafter"/>
</dbReference>
<dbReference type="CDD" id="cd00311">
    <property type="entry name" value="TIM"/>
    <property type="match status" value="1"/>
</dbReference>
<dbReference type="AlphaFoldDB" id="A0A1F5NKZ5"/>
<keyword evidence="3" id="KW-0963">Cytoplasm</keyword>
<dbReference type="PANTHER" id="PTHR21139:SF42">
    <property type="entry name" value="TRIOSEPHOSPHATE ISOMERASE"/>
    <property type="match status" value="1"/>
</dbReference>
<evidence type="ECO:0000256" key="2">
    <source>
        <dbReference type="ARBA" id="ARBA00023235"/>
    </source>
</evidence>
<comment type="similarity">
    <text evidence="1 3">Belongs to the triosephosphate isomerase family.</text>
</comment>
<evidence type="ECO:0000313" key="4">
    <source>
        <dbReference type="EMBL" id="OGE78298.1"/>
    </source>
</evidence>
<dbReference type="UniPathway" id="UPA00109">
    <property type="reaction ID" value="UER00189"/>
</dbReference>
<reference evidence="4 5" key="1">
    <citation type="journal article" date="2016" name="Nat. Commun.">
        <title>Thousands of microbial genomes shed light on interconnected biogeochemical processes in an aquifer system.</title>
        <authorList>
            <person name="Anantharaman K."/>
            <person name="Brown C.T."/>
            <person name="Hug L.A."/>
            <person name="Sharon I."/>
            <person name="Castelle C.J."/>
            <person name="Probst A.J."/>
            <person name="Thomas B.C."/>
            <person name="Singh A."/>
            <person name="Wilkins M.J."/>
            <person name="Karaoz U."/>
            <person name="Brodie E.L."/>
            <person name="Williams K.H."/>
            <person name="Hubbard S.S."/>
            <person name="Banfield J.F."/>
        </authorList>
    </citation>
    <scope>NUCLEOTIDE SEQUENCE [LARGE SCALE GENOMIC DNA]</scope>
</reference>
<dbReference type="GO" id="GO:0004807">
    <property type="term" value="F:triose-phosphate isomerase activity"/>
    <property type="evidence" value="ECO:0007669"/>
    <property type="project" value="UniProtKB-UniRule"/>
</dbReference>
<accession>A0A1F5NKZ5</accession>
<dbReference type="GO" id="GO:0005829">
    <property type="term" value="C:cytosol"/>
    <property type="evidence" value="ECO:0007669"/>
    <property type="project" value="TreeGrafter"/>
</dbReference>
<dbReference type="Gene3D" id="3.20.20.70">
    <property type="entry name" value="Aldolase class I"/>
    <property type="match status" value="1"/>
</dbReference>
<evidence type="ECO:0000313" key="5">
    <source>
        <dbReference type="Proteomes" id="UP000176864"/>
    </source>
</evidence>
<keyword evidence="2 3" id="KW-0413">Isomerase</keyword>
<evidence type="ECO:0000256" key="3">
    <source>
        <dbReference type="RuleBase" id="RU363013"/>
    </source>
</evidence>
<dbReference type="InterPro" id="IPR000652">
    <property type="entry name" value="Triosephosphate_isomerase"/>
</dbReference>
<dbReference type="PROSITE" id="PS51440">
    <property type="entry name" value="TIM_2"/>
    <property type="match status" value="1"/>
</dbReference>
<dbReference type="SUPFAM" id="SSF51351">
    <property type="entry name" value="Triosephosphate isomerase (TIM)"/>
    <property type="match status" value="1"/>
</dbReference>
<dbReference type="UniPathway" id="UPA00138"/>
<evidence type="ECO:0000256" key="1">
    <source>
        <dbReference type="ARBA" id="ARBA00007422"/>
    </source>
</evidence>
<dbReference type="Proteomes" id="UP000176864">
    <property type="component" value="Unassembled WGS sequence"/>
</dbReference>
<dbReference type="STRING" id="1817824.A2751_04065"/>
<dbReference type="EMBL" id="MFEK01000014">
    <property type="protein sequence ID" value="OGE78298.1"/>
    <property type="molecule type" value="Genomic_DNA"/>
</dbReference>
<dbReference type="Pfam" id="PF00121">
    <property type="entry name" value="TIM"/>
    <property type="match status" value="1"/>
</dbReference>
<sequence>MRLIAANWKMNPQTMEEARRLASQMEHGSMHESHKVEIALCVPFVFLTALKHTVHHVKLGAQNMSEHEKGPHTGEISALQLKHLGIKYVIVGHSERRALGEDDEFISNKLKMAHAHKLHPILCVGYGTTQKTMFTAEKKLLTKQLQAALKGVNFERGGLTIAYEPAWTISRGLGTAKPVAAERSASVIEFIKDKYPEARVIYGASVTGENVDTLSRFRVIEGALVGGASLDAIQFLKIIKSFAKE</sequence>
<comment type="caution">
    <text evidence="4">The sequence shown here is derived from an EMBL/GenBank/DDBJ whole genome shotgun (WGS) entry which is preliminary data.</text>
</comment>
<comment type="pathway">
    <text evidence="3">Carbohydrate degradation; glycolysis; D-glyceraldehyde 3-phosphate from glycerone phosphate: step 1/1.</text>
</comment>
<comment type="pathway">
    <text evidence="3">Carbohydrate biosynthesis; gluconeogenesis.</text>
</comment>
<name>A0A1F5NKZ5_9BACT</name>
<proteinExistence type="inferred from homology"/>
<dbReference type="InterPro" id="IPR035990">
    <property type="entry name" value="TIM_sf"/>
</dbReference>
<dbReference type="NCBIfam" id="TIGR00419">
    <property type="entry name" value="tim"/>
    <property type="match status" value="1"/>
</dbReference>
<keyword evidence="3" id="KW-0324">Glycolysis</keyword>
<dbReference type="GO" id="GO:0006094">
    <property type="term" value="P:gluconeogenesis"/>
    <property type="evidence" value="ECO:0007669"/>
    <property type="project" value="UniProtKB-UniPathway"/>
</dbReference>
<gene>
    <name evidence="4" type="ORF">A2751_04065</name>
</gene>
<protein>
    <recommendedName>
        <fullName evidence="3">Triosephosphate isomerase</fullName>
        <ecNumber evidence="3">5.3.1.1</ecNumber>
    </recommendedName>
</protein>
<dbReference type="InterPro" id="IPR013785">
    <property type="entry name" value="Aldolase_TIM"/>
</dbReference>
<comment type="subcellular location">
    <subcellularLocation>
        <location evidence="3">Cytoplasm</location>
    </subcellularLocation>
</comment>
<comment type="catalytic activity">
    <reaction evidence="3">
        <text>D-glyceraldehyde 3-phosphate = dihydroxyacetone phosphate</text>
        <dbReference type="Rhea" id="RHEA:18585"/>
        <dbReference type="ChEBI" id="CHEBI:57642"/>
        <dbReference type="ChEBI" id="CHEBI:59776"/>
        <dbReference type="EC" id="5.3.1.1"/>
    </reaction>
</comment>
<keyword evidence="3" id="KW-0312">Gluconeogenesis</keyword>
<organism evidence="4 5">
    <name type="scientific">Candidatus Doudnabacteria bacterium RIFCSPHIGHO2_01_FULL_46_14</name>
    <dbReference type="NCBI Taxonomy" id="1817824"/>
    <lineage>
        <taxon>Bacteria</taxon>
        <taxon>Candidatus Doudnaibacteriota</taxon>
    </lineage>
</organism>
<dbReference type="PANTHER" id="PTHR21139">
    <property type="entry name" value="TRIOSEPHOSPHATE ISOMERASE"/>
    <property type="match status" value="1"/>
</dbReference>
<dbReference type="GO" id="GO:0019563">
    <property type="term" value="P:glycerol catabolic process"/>
    <property type="evidence" value="ECO:0007669"/>
    <property type="project" value="TreeGrafter"/>
</dbReference>
<dbReference type="EC" id="5.3.1.1" evidence="3"/>
<comment type="subunit">
    <text evidence="3">Homodimer.</text>
</comment>